<organism evidence="2 3">
    <name type="scientific">Phytohabitans suffuscus</name>
    <dbReference type="NCBI Taxonomy" id="624315"/>
    <lineage>
        <taxon>Bacteria</taxon>
        <taxon>Bacillati</taxon>
        <taxon>Actinomycetota</taxon>
        <taxon>Actinomycetes</taxon>
        <taxon>Micromonosporales</taxon>
        <taxon>Micromonosporaceae</taxon>
    </lineage>
</organism>
<feature type="transmembrane region" description="Helical" evidence="1">
    <location>
        <begin position="77"/>
        <end position="102"/>
    </location>
</feature>
<evidence type="ECO:0000313" key="3">
    <source>
        <dbReference type="Proteomes" id="UP000503011"/>
    </source>
</evidence>
<evidence type="ECO:0000313" key="2">
    <source>
        <dbReference type="EMBL" id="BCB90794.1"/>
    </source>
</evidence>
<keyword evidence="1" id="KW-0812">Transmembrane</keyword>
<feature type="transmembrane region" description="Helical" evidence="1">
    <location>
        <begin position="12"/>
        <end position="33"/>
    </location>
</feature>
<gene>
    <name evidence="2" type="ORF">Psuf_081070</name>
</gene>
<keyword evidence="1" id="KW-0472">Membrane</keyword>
<evidence type="ECO:0000256" key="1">
    <source>
        <dbReference type="SAM" id="Phobius"/>
    </source>
</evidence>
<dbReference type="RefSeq" id="WP_232075579.1">
    <property type="nucleotide sequence ID" value="NZ_AP022871.1"/>
</dbReference>
<keyword evidence="3" id="KW-1185">Reference proteome</keyword>
<feature type="transmembrane region" description="Helical" evidence="1">
    <location>
        <begin position="144"/>
        <end position="166"/>
    </location>
</feature>
<protein>
    <submittedName>
        <fullName evidence="2">Uncharacterized protein</fullName>
    </submittedName>
</protein>
<accession>A0A6F8YXL4</accession>
<dbReference type="EMBL" id="AP022871">
    <property type="protein sequence ID" value="BCB90794.1"/>
    <property type="molecule type" value="Genomic_DNA"/>
</dbReference>
<sequence length="330" mass="34415">MIRAAAKAFPGPVGLAAWFAVTVPVPLVLYEWTHRWEEDQLASTALVWTLAALPVLAGAVAARWGRHAARRGILTDLLLTLGVATGVSALLLAGSLAFYRWVVPLGGDPGWSGTWWLGLLLAAAGAAVGHAVGRRGTGWAVRWARPTLLLGAAVAVAGAVVAPVTVRLGAEDSTIWYDEGGFGGVGQAAAAPGRSGVLTLPAPGRYAILAMGDAPRRPDCRVSGPDGGAQRRAELVSVPPSDYGGDFATYSWVASFTVPAPGTYTLDCRTGDPLANYTVGQTPRIRGAVASLVHWPPPLLWLLGALPGLWIAADAYLRRRARGRDSTLPA</sequence>
<dbReference type="Proteomes" id="UP000503011">
    <property type="component" value="Chromosome"/>
</dbReference>
<reference evidence="2 3" key="2">
    <citation type="submission" date="2020-03" db="EMBL/GenBank/DDBJ databases">
        <authorList>
            <person name="Ichikawa N."/>
            <person name="Kimura A."/>
            <person name="Kitahashi Y."/>
            <person name="Uohara A."/>
        </authorList>
    </citation>
    <scope>NUCLEOTIDE SEQUENCE [LARGE SCALE GENOMIC DNA]</scope>
    <source>
        <strain evidence="2 3">NBRC 105367</strain>
    </source>
</reference>
<name>A0A6F8YXL4_9ACTN</name>
<dbReference type="AlphaFoldDB" id="A0A6F8YXL4"/>
<feature type="transmembrane region" description="Helical" evidence="1">
    <location>
        <begin position="114"/>
        <end position="132"/>
    </location>
</feature>
<proteinExistence type="predicted"/>
<keyword evidence="1" id="KW-1133">Transmembrane helix</keyword>
<feature type="transmembrane region" description="Helical" evidence="1">
    <location>
        <begin position="299"/>
        <end position="317"/>
    </location>
</feature>
<reference evidence="2 3" key="1">
    <citation type="submission" date="2020-03" db="EMBL/GenBank/DDBJ databases">
        <title>Whole genome shotgun sequence of Phytohabitans suffuscus NBRC 105367.</title>
        <authorList>
            <person name="Komaki H."/>
            <person name="Tamura T."/>
        </authorList>
    </citation>
    <scope>NUCLEOTIDE SEQUENCE [LARGE SCALE GENOMIC DNA]</scope>
    <source>
        <strain evidence="2 3">NBRC 105367</strain>
    </source>
</reference>
<feature type="transmembrane region" description="Helical" evidence="1">
    <location>
        <begin position="45"/>
        <end position="65"/>
    </location>
</feature>
<dbReference type="KEGG" id="psuu:Psuf_081070"/>